<reference evidence="2" key="1">
    <citation type="submission" date="2016-03" db="EMBL/GenBank/DDBJ databases">
        <authorList>
            <person name="Heylen K."/>
            <person name="De Vos P."/>
            <person name="Vekeman B."/>
        </authorList>
    </citation>
    <scope>NUCLEOTIDE SEQUENCE [LARGE SCALE GENOMIC DNA]</scope>
    <source>
        <strain evidence="2">R-45383</strain>
    </source>
</reference>
<dbReference type="RefSeq" id="WP_064030683.1">
    <property type="nucleotide sequence ID" value="NZ_LUUK01000194.1"/>
</dbReference>
<dbReference type="AlphaFoldDB" id="A0A177NDG0"/>
<evidence type="ECO:0000313" key="2">
    <source>
        <dbReference type="Proteomes" id="UP000077628"/>
    </source>
</evidence>
<keyword evidence="2" id="KW-1185">Reference proteome</keyword>
<dbReference type="EMBL" id="LUUK01000194">
    <property type="protein sequence ID" value="OAI15249.1"/>
    <property type="molecule type" value="Genomic_DNA"/>
</dbReference>
<dbReference type="Proteomes" id="UP000077628">
    <property type="component" value="Unassembled WGS sequence"/>
</dbReference>
<comment type="caution">
    <text evidence="1">The sequence shown here is derived from an EMBL/GenBank/DDBJ whole genome shotgun (WGS) entry which is preliminary data.</text>
</comment>
<organism evidence="1 2">
    <name type="scientific">Methylomonas koyamae</name>
    <dbReference type="NCBI Taxonomy" id="702114"/>
    <lineage>
        <taxon>Bacteria</taxon>
        <taxon>Pseudomonadati</taxon>
        <taxon>Pseudomonadota</taxon>
        <taxon>Gammaproteobacteria</taxon>
        <taxon>Methylococcales</taxon>
        <taxon>Methylococcaceae</taxon>
        <taxon>Methylomonas</taxon>
    </lineage>
</organism>
<proteinExistence type="predicted"/>
<name>A0A177NDG0_9GAMM</name>
<evidence type="ECO:0000313" key="1">
    <source>
        <dbReference type="EMBL" id="OAI15249.1"/>
    </source>
</evidence>
<evidence type="ECO:0008006" key="3">
    <source>
        <dbReference type="Google" id="ProtNLM"/>
    </source>
</evidence>
<sequence length="113" mass="12163">MNTLKFMIVGLIFSSAVSADGHGWHHGHHHHGHGPIIRERIIYMPPRVVEYVPVPRYYAPPPPPVYYRYEQRSPTGLLGGVVGGAMGYQFGGGDPLAAGVGAAAGAWLGNGRY</sequence>
<accession>A0A177NDG0</accession>
<protein>
    <recommendedName>
        <fullName evidence="3">Glycine zipper 2TM domain-containing protein</fullName>
    </recommendedName>
</protein>
<gene>
    <name evidence="1" type="ORF">A1355_10960</name>
</gene>